<evidence type="ECO:0000256" key="1">
    <source>
        <dbReference type="SAM" id="MobiDB-lite"/>
    </source>
</evidence>
<sequence>MSAFARFLHPIPAARRSYSSFFSKPGGGRYFTSHKPAKPVVAVNNTKEQPASPPDAADTPPAQSNASGSVPNALNPDDTASLPSVASPPRSATLVPLAAEAVRHPEGLPAHPILEPKALQLHQFFSMHRPLLLIADPSSILNSPHPAHPLFPRPSYEAHSRLPDSILATHEAIPVDSDAEAARQLTRALTITRAGATISWDNTLRRLGMDVDTAARELRAREWDQEWEDILADSTKQVLAEQQLLAESMHRILTDSTKRKRRKKMKKHKCARSFQLFFSLSDPLTSAGCANGES</sequence>
<dbReference type="EMBL" id="JARKIB010000011">
    <property type="protein sequence ID" value="KAJ7775107.1"/>
    <property type="molecule type" value="Genomic_DNA"/>
</dbReference>
<protein>
    <recommendedName>
        <fullName evidence="4">Mitochondrial mRNA-processing protein COX24 C-terminal domain-containing protein</fullName>
    </recommendedName>
</protein>
<reference evidence="2" key="1">
    <citation type="submission" date="2023-03" db="EMBL/GenBank/DDBJ databases">
        <title>Massive genome expansion in bonnet fungi (Mycena s.s.) driven by repeated elements and novel gene families across ecological guilds.</title>
        <authorList>
            <consortium name="Lawrence Berkeley National Laboratory"/>
            <person name="Harder C.B."/>
            <person name="Miyauchi S."/>
            <person name="Viragh M."/>
            <person name="Kuo A."/>
            <person name="Thoen E."/>
            <person name="Andreopoulos B."/>
            <person name="Lu D."/>
            <person name="Skrede I."/>
            <person name="Drula E."/>
            <person name="Henrissat B."/>
            <person name="Morin E."/>
            <person name="Kohler A."/>
            <person name="Barry K."/>
            <person name="LaButti K."/>
            <person name="Morin E."/>
            <person name="Salamov A."/>
            <person name="Lipzen A."/>
            <person name="Mereny Z."/>
            <person name="Hegedus B."/>
            <person name="Baldrian P."/>
            <person name="Stursova M."/>
            <person name="Weitz H."/>
            <person name="Taylor A."/>
            <person name="Grigoriev I.V."/>
            <person name="Nagy L.G."/>
            <person name="Martin F."/>
            <person name="Kauserud H."/>
        </authorList>
    </citation>
    <scope>NUCLEOTIDE SEQUENCE</scope>
    <source>
        <strain evidence="2">CBHHK182m</strain>
    </source>
</reference>
<organism evidence="2 3">
    <name type="scientific">Mycena metata</name>
    <dbReference type="NCBI Taxonomy" id="1033252"/>
    <lineage>
        <taxon>Eukaryota</taxon>
        <taxon>Fungi</taxon>
        <taxon>Dikarya</taxon>
        <taxon>Basidiomycota</taxon>
        <taxon>Agaricomycotina</taxon>
        <taxon>Agaricomycetes</taxon>
        <taxon>Agaricomycetidae</taxon>
        <taxon>Agaricales</taxon>
        <taxon>Marasmiineae</taxon>
        <taxon>Mycenaceae</taxon>
        <taxon>Mycena</taxon>
    </lineage>
</organism>
<dbReference type="Proteomes" id="UP001215598">
    <property type="component" value="Unassembled WGS sequence"/>
</dbReference>
<proteinExistence type="predicted"/>
<accession>A0AAD7K3L2</accession>
<dbReference type="AlphaFoldDB" id="A0AAD7K3L2"/>
<comment type="caution">
    <text evidence="2">The sequence shown here is derived from an EMBL/GenBank/DDBJ whole genome shotgun (WGS) entry which is preliminary data.</text>
</comment>
<evidence type="ECO:0008006" key="4">
    <source>
        <dbReference type="Google" id="ProtNLM"/>
    </source>
</evidence>
<evidence type="ECO:0000313" key="2">
    <source>
        <dbReference type="EMBL" id="KAJ7775107.1"/>
    </source>
</evidence>
<keyword evidence="3" id="KW-1185">Reference proteome</keyword>
<evidence type="ECO:0000313" key="3">
    <source>
        <dbReference type="Proteomes" id="UP001215598"/>
    </source>
</evidence>
<feature type="region of interest" description="Disordered" evidence="1">
    <location>
        <begin position="33"/>
        <end position="90"/>
    </location>
</feature>
<gene>
    <name evidence="2" type="ORF">B0H16DRAFT_85938</name>
</gene>
<feature type="compositionally biased region" description="Low complexity" evidence="1">
    <location>
        <begin position="54"/>
        <end position="64"/>
    </location>
</feature>
<name>A0AAD7K3L2_9AGAR</name>